<reference evidence="2" key="1">
    <citation type="submission" date="2018-06" db="EMBL/GenBank/DDBJ databases">
        <authorList>
            <consortium name="Pathogen Informatics"/>
        </authorList>
    </citation>
    <scope>NUCLEOTIDE SEQUENCE [LARGE SCALE GENOMIC DNA]</scope>
    <source>
        <strain evidence="2">NCTC10124</strain>
    </source>
</reference>
<feature type="non-terminal residue" evidence="1">
    <location>
        <position position="113"/>
    </location>
</feature>
<sequence length="113" mass="13204">MHQQTTNSKRFVVHNLITKLYLNGKLIKGGTDDYVIDIDRRRIVFNINLNLKEKDELVLEKLMSVHTSVDSKNKTISKEKVLANANEKHNYLLSQSYDNLKEKSIKAFEKNVW</sequence>
<evidence type="ECO:0000313" key="2">
    <source>
        <dbReference type="Proteomes" id="UP000259328"/>
    </source>
</evidence>
<accession>A0A3B0P6A0</accession>
<name>A0A3B0P6A0_MYCSY</name>
<organism evidence="1 2">
    <name type="scientific">Mycoplasmopsis synoviae</name>
    <name type="common">Mycoplasma synoviae</name>
    <dbReference type="NCBI Taxonomy" id="2109"/>
    <lineage>
        <taxon>Bacteria</taxon>
        <taxon>Bacillati</taxon>
        <taxon>Mycoplasmatota</taxon>
        <taxon>Mycoplasmoidales</taxon>
        <taxon>Metamycoplasmataceae</taxon>
        <taxon>Mycoplasmopsis</taxon>
    </lineage>
</organism>
<dbReference type="AlphaFoldDB" id="A0A3B0P6A0"/>
<protein>
    <submittedName>
        <fullName evidence="1">Uncharacterized protein</fullName>
    </submittedName>
</protein>
<evidence type="ECO:0000313" key="1">
    <source>
        <dbReference type="EMBL" id="SYV92482.1"/>
    </source>
</evidence>
<dbReference type="Proteomes" id="UP000259328">
    <property type="component" value="Chromosome"/>
</dbReference>
<dbReference type="EMBL" id="LS991953">
    <property type="protein sequence ID" value="SYV92482.1"/>
    <property type="molecule type" value="Genomic_DNA"/>
</dbReference>
<gene>
    <name evidence="1" type="ORF">NCTC10124_00206</name>
</gene>
<proteinExistence type="predicted"/>